<protein>
    <submittedName>
        <fullName evidence="3">Phasin family protein</fullName>
    </submittedName>
</protein>
<feature type="region of interest" description="Disordered" evidence="1">
    <location>
        <begin position="1"/>
        <end position="24"/>
    </location>
</feature>
<name>A0ABW4N952_9SPHN</name>
<feature type="domain" description="Phasin" evidence="2">
    <location>
        <begin position="13"/>
        <end position="104"/>
    </location>
</feature>
<accession>A0ABW4N952</accession>
<dbReference type="RefSeq" id="WP_380938740.1">
    <property type="nucleotide sequence ID" value="NZ_JBHUFC010000002.1"/>
</dbReference>
<proteinExistence type="predicted"/>
<evidence type="ECO:0000259" key="2">
    <source>
        <dbReference type="Pfam" id="PF09361"/>
    </source>
</evidence>
<evidence type="ECO:0000313" key="3">
    <source>
        <dbReference type="EMBL" id="MFD1786601.1"/>
    </source>
</evidence>
<gene>
    <name evidence="3" type="ORF">ACFSC3_03350</name>
</gene>
<comment type="caution">
    <text evidence="3">The sequence shown here is derived from an EMBL/GenBank/DDBJ whole genome shotgun (WGS) entry which is preliminary data.</text>
</comment>
<dbReference type="InterPro" id="IPR018968">
    <property type="entry name" value="Phasin"/>
</dbReference>
<reference evidence="4" key="1">
    <citation type="journal article" date="2019" name="Int. J. Syst. Evol. Microbiol.">
        <title>The Global Catalogue of Microorganisms (GCM) 10K type strain sequencing project: providing services to taxonomists for standard genome sequencing and annotation.</title>
        <authorList>
            <consortium name="The Broad Institute Genomics Platform"/>
            <consortium name="The Broad Institute Genome Sequencing Center for Infectious Disease"/>
            <person name="Wu L."/>
            <person name="Ma J."/>
        </authorList>
    </citation>
    <scope>NUCLEOTIDE SEQUENCE [LARGE SCALE GENOMIC DNA]</scope>
    <source>
        <strain evidence="4">Q85</strain>
    </source>
</reference>
<dbReference type="Pfam" id="PF09361">
    <property type="entry name" value="Phasin_2"/>
    <property type="match status" value="1"/>
</dbReference>
<evidence type="ECO:0000313" key="4">
    <source>
        <dbReference type="Proteomes" id="UP001597283"/>
    </source>
</evidence>
<keyword evidence="4" id="KW-1185">Reference proteome</keyword>
<dbReference type="EMBL" id="JBHUFC010000002">
    <property type="protein sequence ID" value="MFD1786601.1"/>
    <property type="molecule type" value="Genomic_DNA"/>
</dbReference>
<dbReference type="Proteomes" id="UP001597283">
    <property type="component" value="Unassembled WGS sequence"/>
</dbReference>
<evidence type="ECO:0000256" key="1">
    <source>
        <dbReference type="SAM" id="MobiDB-lite"/>
    </source>
</evidence>
<organism evidence="3 4">
    <name type="scientific">Sphingomonas floccifaciens</name>
    <dbReference type="NCBI Taxonomy" id="1844115"/>
    <lineage>
        <taxon>Bacteria</taxon>
        <taxon>Pseudomonadati</taxon>
        <taxon>Pseudomonadota</taxon>
        <taxon>Alphaproteobacteria</taxon>
        <taxon>Sphingomonadales</taxon>
        <taxon>Sphingomonadaceae</taxon>
        <taxon>Sphingomonas</taxon>
    </lineage>
</organism>
<sequence length="110" mass="11902">MSDDRSTAGAATENMQRTGEAMRATGERMAENGSTVGAKILDQAEENVREAFAAMRAATQAKDLSEVMKIQGDYMRDQGSRAMAQAREIGEMIVQFGKDTTDTMRGGFKG</sequence>